<evidence type="ECO:0000256" key="2">
    <source>
        <dbReference type="ARBA" id="ARBA00010663"/>
    </source>
</evidence>
<name>A0A8X6M8F9_9ARAC</name>
<dbReference type="PRINTS" id="PR00237">
    <property type="entry name" value="GPCRRHODOPSN"/>
</dbReference>
<evidence type="ECO:0000256" key="1">
    <source>
        <dbReference type="ARBA" id="ARBA00004651"/>
    </source>
</evidence>
<evidence type="ECO:0000256" key="6">
    <source>
        <dbReference type="ARBA" id="ARBA00023136"/>
    </source>
</evidence>
<keyword evidence="6 8" id="KW-0472">Membrane</keyword>
<dbReference type="Pfam" id="PF00001">
    <property type="entry name" value="7tm_1"/>
    <property type="match status" value="1"/>
</dbReference>
<feature type="transmembrane region" description="Helical" evidence="8">
    <location>
        <begin position="118"/>
        <end position="138"/>
    </location>
</feature>
<dbReference type="Gene3D" id="1.20.1070.10">
    <property type="entry name" value="Rhodopsin 7-helix transmembrane proteins"/>
    <property type="match status" value="1"/>
</dbReference>
<keyword evidence="7 10" id="KW-0675">Receptor</keyword>
<evidence type="ECO:0000256" key="3">
    <source>
        <dbReference type="ARBA" id="ARBA00022475"/>
    </source>
</evidence>
<evidence type="ECO:0000259" key="9">
    <source>
        <dbReference type="PROSITE" id="PS50262"/>
    </source>
</evidence>
<dbReference type="InterPro" id="IPR000276">
    <property type="entry name" value="GPCR_Rhodpsn"/>
</dbReference>
<feature type="transmembrane region" description="Helical" evidence="8">
    <location>
        <begin position="159"/>
        <end position="178"/>
    </location>
</feature>
<comment type="subcellular location">
    <subcellularLocation>
        <location evidence="1">Cell membrane</location>
        <topology evidence="1">Multi-pass membrane protein</topology>
    </subcellularLocation>
</comment>
<reference evidence="10" key="1">
    <citation type="submission" date="2020-08" db="EMBL/GenBank/DDBJ databases">
        <title>Multicomponent nature underlies the extraordinary mechanical properties of spider dragline silk.</title>
        <authorList>
            <person name="Kono N."/>
            <person name="Nakamura H."/>
            <person name="Mori M."/>
            <person name="Yoshida Y."/>
            <person name="Ohtoshi R."/>
            <person name="Malay A.D."/>
            <person name="Moran D.A.P."/>
            <person name="Tomita M."/>
            <person name="Numata K."/>
            <person name="Arakawa K."/>
        </authorList>
    </citation>
    <scope>NUCLEOTIDE SEQUENCE</scope>
</reference>
<sequence length="179" mass="20039">MNGPSTEVGIVRVDRYNVEKYHINITNDTYNDSIGNPESGDSILSAVIYSLMFILSAGSNIPVLFTLLKNQKRKCRLNLMFLHLVISDLIVTIFVIPLEITTDLPVQWVAGNAACKFLIYMRAFGPNILSSILAAISMDIYYTILHPLKVNDALRRSKIFLTLAWAASILSSIPQVSWF</sequence>
<evidence type="ECO:0000256" key="7">
    <source>
        <dbReference type="ARBA" id="ARBA00023170"/>
    </source>
</evidence>
<dbReference type="InterPro" id="IPR017452">
    <property type="entry name" value="GPCR_Rhodpsn_7TM"/>
</dbReference>
<keyword evidence="3" id="KW-1003">Cell membrane</keyword>
<dbReference type="Proteomes" id="UP000886998">
    <property type="component" value="Unassembled WGS sequence"/>
</dbReference>
<keyword evidence="5 8" id="KW-1133">Transmembrane helix</keyword>
<comment type="similarity">
    <text evidence="2">Belongs to the G-protein coupled receptor 1 family.</text>
</comment>
<feature type="domain" description="G-protein coupled receptors family 1 profile" evidence="9">
    <location>
        <begin position="59"/>
        <end position="179"/>
    </location>
</feature>
<keyword evidence="11" id="KW-1185">Reference proteome</keyword>
<accession>A0A8X6M8F9</accession>
<dbReference type="PROSITE" id="PS50262">
    <property type="entry name" value="G_PROTEIN_RECEP_F1_2"/>
    <property type="match status" value="1"/>
</dbReference>
<dbReference type="GO" id="GO:0005886">
    <property type="term" value="C:plasma membrane"/>
    <property type="evidence" value="ECO:0007669"/>
    <property type="project" value="UniProtKB-SubCell"/>
</dbReference>
<dbReference type="SUPFAM" id="SSF81321">
    <property type="entry name" value="Family A G protein-coupled receptor-like"/>
    <property type="match status" value="1"/>
</dbReference>
<dbReference type="EMBL" id="BMAV01024843">
    <property type="protein sequence ID" value="GFS36569.1"/>
    <property type="molecule type" value="Genomic_DNA"/>
</dbReference>
<dbReference type="PANTHER" id="PTHR24241:SF190">
    <property type="entry name" value="CARDIOACCELERATORY PEPTIDE RECEPTOR-LIKE PROTEIN"/>
    <property type="match status" value="1"/>
</dbReference>
<organism evidence="10 11">
    <name type="scientific">Trichonephila inaurata madagascariensis</name>
    <dbReference type="NCBI Taxonomy" id="2747483"/>
    <lineage>
        <taxon>Eukaryota</taxon>
        <taxon>Metazoa</taxon>
        <taxon>Ecdysozoa</taxon>
        <taxon>Arthropoda</taxon>
        <taxon>Chelicerata</taxon>
        <taxon>Arachnida</taxon>
        <taxon>Araneae</taxon>
        <taxon>Araneomorphae</taxon>
        <taxon>Entelegynae</taxon>
        <taxon>Araneoidea</taxon>
        <taxon>Nephilidae</taxon>
        <taxon>Trichonephila</taxon>
        <taxon>Trichonephila inaurata</taxon>
    </lineage>
</organism>
<gene>
    <name evidence="10" type="primary">NCL1_40071</name>
    <name evidence="10" type="ORF">TNIN_389321</name>
</gene>
<dbReference type="GO" id="GO:0042277">
    <property type="term" value="F:peptide binding"/>
    <property type="evidence" value="ECO:0007669"/>
    <property type="project" value="TreeGrafter"/>
</dbReference>
<evidence type="ECO:0000256" key="8">
    <source>
        <dbReference type="SAM" id="Phobius"/>
    </source>
</evidence>
<dbReference type="OrthoDB" id="6410526at2759"/>
<evidence type="ECO:0000313" key="10">
    <source>
        <dbReference type="EMBL" id="GFS36569.1"/>
    </source>
</evidence>
<keyword evidence="4 8" id="KW-0812">Transmembrane</keyword>
<evidence type="ECO:0000256" key="4">
    <source>
        <dbReference type="ARBA" id="ARBA00022692"/>
    </source>
</evidence>
<comment type="caution">
    <text evidence="10">The sequence shown here is derived from an EMBL/GenBank/DDBJ whole genome shotgun (WGS) entry which is preliminary data.</text>
</comment>
<feature type="transmembrane region" description="Helical" evidence="8">
    <location>
        <begin position="46"/>
        <end position="68"/>
    </location>
</feature>
<dbReference type="AlphaFoldDB" id="A0A8X6M8F9"/>
<dbReference type="GO" id="GO:0004930">
    <property type="term" value="F:G protein-coupled receptor activity"/>
    <property type="evidence" value="ECO:0007669"/>
    <property type="project" value="InterPro"/>
</dbReference>
<feature type="transmembrane region" description="Helical" evidence="8">
    <location>
        <begin position="80"/>
        <end position="98"/>
    </location>
</feature>
<evidence type="ECO:0000313" key="11">
    <source>
        <dbReference type="Proteomes" id="UP000886998"/>
    </source>
</evidence>
<protein>
    <submittedName>
        <fullName evidence="10">Gonadotropin-releasing hormone receptor</fullName>
    </submittedName>
</protein>
<proteinExistence type="inferred from homology"/>
<dbReference type="GO" id="GO:0032870">
    <property type="term" value="P:cellular response to hormone stimulus"/>
    <property type="evidence" value="ECO:0007669"/>
    <property type="project" value="TreeGrafter"/>
</dbReference>
<dbReference type="PANTHER" id="PTHR24241">
    <property type="entry name" value="NEUROPEPTIDE RECEPTOR-RELATED G-PROTEIN COUPLED RECEPTOR"/>
    <property type="match status" value="1"/>
</dbReference>
<evidence type="ECO:0000256" key="5">
    <source>
        <dbReference type="ARBA" id="ARBA00022989"/>
    </source>
</evidence>